<protein>
    <submittedName>
        <fullName evidence="1">Uncharacterized protein</fullName>
    </submittedName>
</protein>
<name>A0A8J5SWH7_ZIZPA</name>
<organism evidence="1 2">
    <name type="scientific">Zizania palustris</name>
    <name type="common">Northern wild rice</name>
    <dbReference type="NCBI Taxonomy" id="103762"/>
    <lineage>
        <taxon>Eukaryota</taxon>
        <taxon>Viridiplantae</taxon>
        <taxon>Streptophyta</taxon>
        <taxon>Embryophyta</taxon>
        <taxon>Tracheophyta</taxon>
        <taxon>Spermatophyta</taxon>
        <taxon>Magnoliopsida</taxon>
        <taxon>Liliopsida</taxon>
        <taxon>Poales</taxon>
        <taxon>Poaceae</taxon>
        <taxon>BOP clade</taxon>
        <taxon>Oryzoideae</taxon>
        <taxon>Oryzeae</taxon>
        <taxon>Zizaniinae</taxon>
        <taxon>Zizania</taxon>
    </lineage>
</organism>
<evidence type="ECO:0000313" key="2">
    <source>
        <dbReference type="Proteomes" id="UP000729402"/>
    </source>
</evidence>
<sequence length="111" mass="12777">MFPLGTSCRSANNFVRDSCSTIIGAIVWQNIVPFILSYLRFCPEKNHSCSHHQRGTAKLFPQSGRRLQHSSIEPEFFELLKRNEGRVFYCQSGSRIFFLGIHGKKMLSFFS</sequence>
<gene>
    <name evidence="1" type="ORF">GUJ93_ZPchr0003g17794</name>
</gene>
<reference evidence="1" key="2">
    <citation type="submission" date="2021-02" db="EMBL/GenBank/DDBJ databases">
        <authorList>
            <person name="Kimball J.A."/>
            <person name="Haas M.W."/>
            <person name="Macchietto M."/>
            <person name="Kono T."/>
            <person name="Duquette J."/>
            <person name="Shao M."/>
        </authorList>
    </citation>
    <scope>NUCLEOTIDE SEQUENCE</scope>
    <source>
        <tissue evidence="1">Fresh leaf tissue</tissue>
    </source>
</reference>
<proteinExistence type="predicted"/>
<reference evidence="1" key="1">
    <citation type="journal article" date="2021" name="bioRxiv">
        <title>Whole Genome Assembly and Annotation of Northern Wild Rice, Zizania palustris L., Supports a Whole Genome Duplication in the Zizania Genus.</title>
        <authorList>
            <person name="Haas M."/>
            <person name="Kono T."/>
            <person name="Macchietto M."/>
            <person name="Millas R."/>
            <person name="McGilp L."/>
            <person name="Shao M."/>
            <person name="Duquette J."/>
            <person name="Hirsch C.N."/>
            <person name="Kimball J."/>
        </authorList>
    </citation>
    <scope>NUCLEOTIDE SEQUENCE</scope>
    <source>
        <tissue evidence="1">Fresh leaf tissue</tissue>
    </source>
</reference>
<accession>A0A8J5SWH7</accession>
<evidence type="ECO:0000313" key="1">
    <source>
        <dbReference type="EMBL" id="KAG8063354.1"/>
    </source>
</evidence>
<dbReference type="EMBL" id="JAAALK010000286">
    <property type="protein sequence ID" value="KAG8063354.1"/>
    <property type="molecule type" value="Genomic_DNA"/>
</dbReference>
<keyword evidence="2" id="KW-1185">Reference proteome</keyword>
<dbReference type="AlphaFoldDB" id="A0A8J5SWH7"/>
<dbReference type="Proteomes" id="UP000729402">
    <property type="component" value="Unassembled WGS sequence"/>
</dbReference>
<comment type="caution">
    <text evidence="1">The sequence shown here is derived from an EMBL/GenBank/DDBJ whole genome shotgun (WGS) entry which is preliminary data.</text>
</comment>